<reference evidence="2 3" key="1">
    <citation type="submission" date="2019-03" db="EMBL/GenBank/DDBJ databases">
        <title>Genomic Encyclopedia of Type Strains, Phase IV (KMG-IV): sequencing the most valuable type-strain genomes for metagenomic binning, comparative biology and taxonomic classification.</title>
        <authorList>
            <person name="Goeker M."/>
        </authorList>
    </citation>
    <scope>NUCLEOTIDE SEQUENCE [LARGE SCALE GENOMIC DNA]</scope>
    <source>
        <strain evidence="2 3">DSM 26377</strain>
    </source>
</reference>
<name>A0A4R7P4S1_9GAMM</name>
<dbReference type="EMBL" id="SOBT01000009">
    <property type="protein sequence ID" value="TDU28658.1"/>
    <property type="molecule type" value="Genomic_DNA"/>
</dbReference>
<protein>
    <recommendedName>
        <fullName evidence="4">Secreted protein</fullName>
    </recommendedName>
</protein>
<evidence type="ECO:0000313" key="3">
    <source>
        <dbReference type="Proteomes" id="UP000295341"/>
    </source>
</evidence>
<keyword evidence="3" id="KW-1185">Reference proteome</keyword>
<sequence length="100" mass="10047">MKSFKSLVVSTLTAASTLMAVAVSTPAQACPLCGGVRLNGIELNGLRVNGPIFQGVTLQGPVLQGPIIQGPLLQSPVANGAHVGAFVAVTLPSGETIAVR</sequence>
<keyword evidence="1" id="KW-0732">Signal</keyword>
<feature type="chain" id="PRO_5030099545" description="Secreted protein" evidence="1">
    <location>
        <begin position="30"/>
        <end position="100"/>
    </location>
</feature>
<proteinExistence type="predicted"/>
<gene>
    <name evidence="2" type="ORF">DFR24_3033</name>
</gene>
<organism evidence="2 3">
    <name type="scientific">Panacagrimonas perspica</name>
    <dbReference type="NCBI Taxonomy" id="381431"/>
    <lineage>
        <taxon>Bacteria</taxon>
        <taxon>Pseudomonadati</taxon>
        <taxon>Pseudomonadota</taxon>
        <taxon>Gammaproteobacteria</taxon>
        <taxon>Nevskiales</taxon>
        <taxon>Nevskiaceae</taxon>
        <taxon>Panacagrimonas</taxon>
    </lineage>
</organism>
<dbReference type="RefSeq" id="WP_133882189.1">
    <property type="nucleotide sequence ID" value="NZ_MWIN01000002.1"/>
</dbReference>
<evidence type="ECO:0008006" key="4">
    <source>
        <dbReference type="Google" id="ProtNLM"/>
    </source>
</evidence>
<dbReference type="OrthoDB" id="9933245at2"/>
<dbReference type="Proteomes" id="UP000295341">
    <property type="component" value="Unassembled WGS sequence"/>
</dbReference>
<dbReference type="AlphaFoldDB" id="A0A4R7P4S1"/>
<feature type="signal peptide" evidence="1">
    <location>
        <begin position="1"/>
        <end position="29"/>
    </location>
</feature>
<evidence type="ECO:0000313" key="2">
    <source>
        <dbReference type="EMBL" id="TDU28658.1"/>
    </source>
</evidence>
<evidence type="ECO:0000256" key="1">
    <source>
        <dbReference type="SAM" id="SignalP"/>
    </source>
</evidence>
<comment type="caution">
    <text evidence="2">The sequence shown here is derived from an EMBL/GenBank/DDBJ whole genome shotgun (WGS) entry which is preliminary data.</text>
</comment>
<accession>A0A4R7P4S1</accession>